<evidence type="ECO:0000313" key="2">
    <source>
        <dbReference type="EMBL" id="MFB9993014.1"/>
    </source>
</evidence>
<keyword evidence="3" id="KW-1185">Reference proteome</keyword>
<evidence type="ECO:0000256" key="1">
    <source>
        <dbReference type="SAM" id="SignalP"/>
    </source>
</evidence>
<evidence type="ECO:0000313" key="3">
    <source>
        <dbReference type="Proteomes" id="UP001589733"/>
    </source>
</evidence>
<feature type="chain" id="PRO_5046004997" description="Lipoprotein" evidence="1">
    <location>
        <begin position="22"/>
        <end position="245"/>
    </location>
</feature>
<gene>
    <name evidence="2" type="ORF">ACFFLM_13655</name>
</gene>
<proteinExistence type="predicted"/>
<name>A0ABV6AZV5_9DEIO</name>
<keyword evidence="1" id="KW-0732">Signal</keyword>
<reference evidence="2 3" key="1">
    <citation type="submission" date="2024-09" db="EMBL/GenBank/DDBJ databases">
        <authorList>
            <person name="Sun Q."/>
            <person name="Mori K."/>
        </authorList>
    </citation>
    <scope>NUCLEOTIDE SEQUENCE [LARGE SCALE GENOMIC DNA]</scope>
    <source>
        <strain evidence="2 3">JCM 13503</strain>
    </source>
</reference>
<protein>
    <recommendedName>
        <fullName evidence="4">Lipoprotein</fullName>
    </recommendedName>
</protein>
<sequence length="245" mass="24791">MPTPARLLPLLALLLSACAPAYSPPTGDAAFRAAFSADGVAWVAGGRACVARAPGFRVVCPRLPAAVDVAWNAGEAWAAVPSAGVVVTLDRAARSVAVGRVVALSSTRAYREDGSAVTYEGSAATGVAGAPSAAITGGDGADYVLLAGNLRRVTDNVVTEVSAAPFLVALPTGARSAEIPTTITQAGIYRLTNGRLERGDGTGRILNSVPHTAGRVGQVGSTVVTVSAEGRIRVFSEQLGVLNEN</sequence>
<evidence type="ECO:0008006" key="4">
    <source>
        <dbReference type="Google" id="ProtNLM"/>
    </source>
</evidence>
<dbReference type="EMBL" id="JBHLYR010000044">
    <property type="protein sequence ID" value="MFB9993014.1"/>
    <property type="molecule type" value="Genomic_DNA"/>
</dbReference>
<comment type="caution">
    <text evidence="2">The sequence shown here is derived from an EMBL/GenBank/DDBJ whole genome shotgun (WGS) entry which is preliminary data.</text>
</comment>
<dbReference type="Proteomes" id="UP001589733">
    <property type="component" value="Unassembled WGS sequence"/>
</dbReference>
<dbReference type="RefSeq" id="WP_380010998.1">
    <property type="nucleotide sequence ID" value="NZ_JBHLYR010000044.1"/>
</dbReference>
<organism evidence="2 3">
    <name type="scientific">Deinococcus oregonensis</name>
    <dbReference type="NCBI Taxonomy" id="1805970"/>
    <lineage>
        <taxon>Bacteria</taxon>
        <taxon>Thermotogati</taxon>
        <taxon>Deinococcota</taxon>
        <taxon>Deinococci</taxon>
        <taxon>Deinococcales</taxon>
        <taxon>Deinococcaceae</taxon>
        <taxon>Deinococcus</taxon>
    </lineage>
</organism>
<accession>A0ABV6AZV5</accession>
<feature type="signal peptide" evidence="1">
    <location>
        <begin position="1"/>
        <end position="21"/>
    </location>
</feature>
<dbReference type="PROSITE" id="PS51257">
    <property type="entry name" value="PROKAR_LIPOPROTEIN"/>
    <property type="match status" value="1"/>
</dbReference>